<dbReference type="Proteomes" id="UP000000948">
    <property type="component" value="Chromosome"/>
</dbReference>
<dbReference type="STRING" id="634452.APA01_18060"/>
<dbReference type="BioCyc" id="APAS634452:APA01_RS09155-MONOMER"/>
<evidence type="ECO:0000313" key="2">
    <source>
        <dbReference type="Proteomes" id="UP000000948"/>
    </source>
</evidence>
<dbReference type="eggNOG" id="ENOG5032TPE">
    <property type="taxonomic scope" value="Bacteria"/>
</dbReference>
<dbReference type="AlphaFoldDB" id="C7JCA3"/>
<evidence type="ECO:0000313" key="1">
    <source>
        <dbReference type="EMBL" id="BAH99931.1"/>
    </source>
</evidence>
<dbReference type="HOGENOM" id="CLU_473012_0_0_5"/>
<dbReference type="KEGG" id="apt:APA01_18060"/>
<accession>C7JCA3</accession>
<dbReference type="EMBL" id="AP011121">
    <property type="protein sequence ID" value="BAH99931.1"/>
    <property type="molecule type" value="Genomic_DNA"/>
</dbReference>
<reference evidence="1 2" key="1">
    <citation type="journal article" date="2009" name="Nucleic Acids Res.">
        <title>Whole-genome analyses reveal genetic instability of Acetobacter pasteurianus.</title>
        <authorList>
            <person name="Azuma Y."/>
            <person name="Hosoyama A."/>
            <person name="Matsutani M."/>
            <person name="Furuya N."/>
            <person name="Horikawa H."/>
            <person name="Harada T."/>
            <person name="Hirakawa H."/>
            <person name="Kuhara S."/>
            <person name="Matsushita K."/>
            <person name="Fujita N."/>
            <person name="Shirai M."/>
        </authorList>
    </citation>
    <scope>NUCLEOTIDE SEQUENCE [LARGE SCALE GENOMIC DNA]</scope>
    <source>
        <strain evidence="2">NBRC 105184 / IFO 3283-01</strain>
    </source>
</reference>
<sequence length="562" mass="65201">MTNSYLLSYHGFFLEYDADVGIYEQSIISSTKSINRFFCANLDSKEEVLSFREYLKINNDGNFISIGRDDFYVTSLPDGQLIIQYVAQIGAWERFLKISEDFFHKFYIIANENWETPNGIVKKRNIYIKENYIVKFGEYEISVSDFVATFNYDTSSPEECSFWCDGKEIHCRLILNSSIRSIVWVNSLGNIANRALQYLVAKNIAEKSNNVEIANVDLPEWGVQKEEFNCDLGNSCTIGELDFWFDIRGISENLNNGNIDSFIINGYPFNVDFYPSREKSKKYLPNFSDVSKELEGFDEEKIVFNIRADEILHGIHADYLVLPVEYYKMLALKTGLKPVFFGQLDDNPYIRKLKEEFPYALFINGRGPRYDFEVLRRSSNIAISVSTFSWLAAWLSNAKNIYVPLAGMMNPCQAVGQNFIPHDDPVYKFISFPLCRSECLYRHPQRFWEKLNYMAQNMKFVSAYEANQIFQKVDILRNRKKSVGGFDPRFYMKKNYQEISDPGNSLNHYIHSGDVITNAFPIKEHEYLGNYPEAGVEVAKGNFQSVAEYHSFVGYYMGYKNY</sequence>
<organism evidence="1 2">
    <name type="scientific">Acetobacter pasteurianus (strain NBRC 105184 / IFO 3283-01)</name>
    <dbReference type="NCBI Taxonomy" id="634452"/>
    <lineage>
        <taxon>Bacteria</taxon>
        <taxon>Pseudomonadati</taxon>
        <taxon>Pseudomonadota</taxon>
        <taxon>Alphaproteobacteria</taxon>
        <taxon>Acetobacterales</taxon>
        <taxon>Acetobacteraceae</taxon>
        <taxon>Acetobacter</taxon>
    </lineage>
</organism>
<dbReference type="RefSeq" id="WP_014457053.1">
    <property type="nucleotide sequence ID" value="NC_013209.1"/>
</dbReference>
<gene>
    <name evidence="1" type="ordered locus">APA01_18060</name>
</gene>
<protein>
    <submittedName>
        <fullName evidence="1">Uncharacterized protein</fullName>
    </submittedName>
</protein>
<name>C7JCA3_ACEP3</name>
<proteinExistence type="predicted"/>
<dbReference type="PATRIC" id="fig|634452.3.peg.1875"/>